<evidence type="ECO:0000313" key="2">
    <source>
        <dbReference type="Proteomes" id="UP001187346"/>
    </source>
</evidence>
<dbReference type="Proteomes" id="UP001187346">
    <property type="component" value="Unassembled WGS sequence"/>
</dbReference>
<comment type="caution">
    <text evidence="1">The sequence shown here is derived from an EMBL/GenBank/DDBJ whole genome shotgun (WGS) entry which is preliminary data.</text>
</comment>
<protein>
    <submittedName>
        <fullName evidence="1">Uncharacterized protein</fullName>
    </submittedName>
</protein>
<sequence length="67" mass="7228">MATKEVRDVDPYAAVESLRTALTEVGIVFPSLRVDAASPDLKLVELGRIHADVADRLAIALRRGGLE</sequence>
<evidence type="ECO:0000313" key="1">
    <source>
        <dbReference type="EMBL" id="MDV7221670.1"/>
    </source>
</evidence>
<proteinExistence type="predicted"/>
<gene>
    <name evidence="1" type="ORF">R5A26_37595</name>
</gene>
<accession>A0ABU4FNN9</accession>
<keyword evidence="2" id="KW-1185">Reference proteome</keyword>
<reference evidence="1 2" key="1">
    <citation type="submission" date="2023-10" db="EMBL/GenBank/DDBJ databases">
        <title>Characterization of rhizosphere-enriched actinobacteria from wheat plants lab-grown on chernevaya soil.</title>
        <authorList>
            <person name="Tikhonova E.N."/>
            <person name="Konopkin A."/>
            <person name="Kravchenko I.K."/>
        </authorList>
    </citation>
    <scope>NUCLEOTIDE SEQUENCE [LARGE SCALE GENOMIC DNA]</scope>
    <source>
        <strain evidence="1 2">RR29</strain>
    </source>
</reference>
<dbReference type="RefSeq" id="WP_317774798.1">
    <property type="nucleotide sequence ID" value="NZ_JAWMAJ010000183.1"/>
</dbReference>
<name>A0ABU4FNN9_9ACTN</name>
<dbReference type="EMBL" id="JAWMAJ010000183">
    <property type="protein sequence ID" value="MDV7221670.1"/>
    <property type="molecule type" value="Genomic_DNA"/>
</dbReference>
<organism evidence="1 2">
    <name type="scientific">Streptomyces prunicolor</name>
    <dbReference type="NCBI Taxonomy" id="67348"/>
    <lineage>
        <taxon>Bacteria</taxon>
        <taxon>Bacillati</taxon>
        <taxon>Actinomycetota</taxon>
        <taxon>Actinomycetes</taxon>
        <taxon>Kitasatosporales</taxon>
        <taxon>Streptomycetaceae</taxon>
        <taxon>Streptomyces</taxon>
    </lineage>
</organism>